<sequence length="70" mass="8068">MTSSLHEHSQELEQPFAAYQKALRERLHTFLLTLDPVLRTDVIRALQEEGKLLSPEPFRMHTPPLDAGPY</sequence>
<proteinExistence type="predicted"/>
<evidence type="ECO:0000313" key="1">
    <source>
        <dbReference type="EMBL" id="QBD82197.1"/>
    </source>
</evidence>
<name>A0A4P6K1Y3_KTERU</name>
<reference evidence="1 2" key="1">
    <citation type="submission" date="2019-01" db="EMBL/GenBank/DDBJ databases">
        <title>Ktedonosporobacter rubrisoli SCAWS-G2.</title>
        <authorList>
            <person name="Huang Y."/>
            <person name="Yan B."/>
        </authorList>
    </citation>
    <scope>NUCLEOTIDE SEQUENCE [LARGE SCALE GENOMIC DNA]</scope>
    <source>
        <strain evidence="1 2">SCAWS-G2</strain>
    </source>
</reference>
<accession>A0A4P6K1Y3</accession>
<dbReference type="AlphaFoldDB" id="A0A4P6K1Y3"/>
<organism evidence="1 2">
    <name type="scientific">Ktedonosporobacter rubrisoli</name>
    <dbReference type="NCBI Taxonomy" id="2509675"/>
    <lineage>
        <taxon>Bacteria</taxon>
        <taxon>Bacillati</taxon>
        <taxon>Chloroflexota</taxon>
        <taxon>Ktedonobacteria</taxon>
        <taxon>Ktedonobacterales</taxon>
        <taxon>Ktedonosporobacteraceae</taxon>
        <taxon>Ktedonosporobacter</taxon>
    </lineage>
</organism>
<protein>
    <submittedName>
        <fullName evidence="1">Uncharacterized protein</fullName>
    </submittedName>
</protein>
<dbReference type="EMBL" id="CP035758">
    <property type="protein sequence ID" value="QBD82197.1"/>
    <property type="molecule type" value="Genomic_DNA"/>
</dbReference>
<keyword evidence="2" id="KW-1185">Reference proteome</keyword>
<gene>
    <name evidence="1" type="ORF">EPA93_41950</name>
</gene>
<dbReference type="RefSeq" id="WP_129893266.1">
    <property type="nucleotide sequence ID" value="NZ_CP035758.1"/>
</dbReference>
<evidence type="ECO:0000313" key="2">
    <source>
        <dbReference type="Proteomes" id="UP000290365"/>
    </source>
</evidence>
<dbReference type="KEGG" id="kbs:EPA93_41950"/>
<dbReference type="Proteomes" id="UP000290365">
    <property type="component" value="Chromosome"/>
</dbReference>